<sequence length="46" mass="5045">MGLGVKRDDKGELHPSWQAAKMAKESKKLKIDLSGSKMAGKKVVFD</sequence>
<dbReference type="Proteomes" id="UP000245464">
    <property type="component" value="Chromosome 10"/>
</dbReference>
<protein>
    <recommendedName>
        <fullName evidence="1">Bud22 domain-containing protein</fullName>
    </recommendedName>
</protein>
<evidence type="ECO:0000313" key="3">
    <source>
        <dbReference type="Proteomes" id="UP000245464"/>
    </source>
</evidence>
<accession>A0A5M9KQN5</accession>
<dbReference type="GeneID" id="6344812"/>
<dbReference type="EMBL" id="NQIK02000010">
    <property type="protein sequence ID" value="KAF7565620.1"/>
    <property type="molecule type" value="Genomic_DNA"/>
</dbReference>
<reference evidence="2" key="1">
    <citation type="journal article" date="2018" name="BMC Genomics">
        <title>Comparative genomics of the wheat fungal pathogen Pyrenophora tritici-repentis reveals chromosomal variations and genome plasticity.</title>
        <authorList>
            <person name="Moolhuijzen P."/>
            <person name="See P.T."/>
            <person name="Hane J.K."/>
            <person name="Shi G."/>
            <person name="Liu Z."/>
            <person name="Oliver R.P."/>
            <person name="Moffat C.S."/>
        </authorList>
    </citation>
    <scope>NUCLEOTIDE SEQUENCE [LARGE SCALE GENOMIC DNA]</scope>
    <source>
        <strain evidence="2">M4</strain>
    </source>
</reference>
<feature type="domain" description="Bud22" evidence="1">
    <location>
        <begin position="6"/>
        <end position="46"/>
    </location>
</feature>
<evidence type="ECO:0000313" key="2">
    <source>
        <dbReference type="EMBL" id="KAF7565620.1"/>
    </source>
</evidence>
<comment type="caution">
    <text evidence="2">The sequence shown here is derived from an EMBL/GenBank/DDBJ whole genome shotgun (WGS) entry which is preliminary data.</text>
</comment>
<proteinExistence type="predicted"/>
<dbReference type="RefSeq" id="XP_001936885.2">
    <property type="nucleotide sequence ID" value="XM_001936850.2"/>
</dbReference>
<dbReference type="Pfam" id="PF09073">
    <property type="entry name" value="BUD22"/>
    <property type="match status" value="1"/>
</dbReference>
<evidence type="ECO:0000259" key="1">
    <source>
        <dbReference type="Pfam" id="PF09073"/>
    </source>
</evidence>
<gene>
    <name evidence="2" type="ORF">PtrM4_050540</name>
</gene>
<organism evidence="2 3">
    <name type="scientific">Pyrenophora tritici-repentis</name>
    <dbReference type="NCBI Taxonomy" id="45151"/>
    <lineage>
        <taxon>Eukaryota</taxon>
        <taxon>Fungi</taxon>
        <taxon>Dikarya</taxon>
        <taxon>Ascomycota</taxon>
        <taxon>Pezizomycotina</taxon>
        <taxon>Dothideomycetes</taxon>
        <taxon>Pleosporomycetidae</taxon>
        <taxon>Pleosporales</taxon>
        <taxon>Pleosporineae</taxon>
        <taxon>Pleosporaceae</taxon>
        <taxon>Pyrenophora</taxon>
    </lineage>
</organism>
<dbReference type="InterPro" id="IPR015158">
    <property type="entry name" value="Bud22_dom"/>
</dbReference>
<dbReference type="AlphaFoldDB" id="A0A5M9KQN5"/>
<name>A0A5M9KQN5_9PLEO</name>
<dbReference type="KEGG" id="ptrr:6344812"/>